<dbReference type="Pfam" id="PF22505">
    <property type="entry name" value="RNase_J_b_CASP"/>
    <property type="match status" value="1"/>
</dbReference>
<evidence type="ECO:0000259" key="7">
    <source>
        <dbReference type="SMART" id="SM00849"/>
    </source>
</evidence>
<evidence type="ECO:0000256" key="2">
    <source>
        <dbReference type="ARBA" id="ARBA00022723"/>
    </source>
</evidence>
<dbReference type="Proteomes" id="UP001143307">
    <property type="component" value="Unassembled WGS sequence"/>
</dbReference>
<evidence type="ECO:0000313" key="9">
    <source>
        <dbReference type="Proteomes" id="UP001143307"/>
    </source>
</evidence>
<keyword evidence="2" id="KW-0479">Metal-binding</keyword>
<dbReference type="Gene3D" id="3.40.50.10710">
    <property type="entry name" value="Metallo-hydrolase/oxidoreductase"/>
    <property type="match status" value="1"/>
</dbReference>
<dbReference type="RefSeq" id="WP_279252304.1">
    <property type="nucleotide sequence ID" value="NZ_SHNP01000002.1"/>
</dbReference>
<sequence length="459" mass="49182">MNRPTEILPSNHELLSPGIADLWFVPLGGCGEIGSNLNLYGHDGQWLIVDCGIGFDREPGAEAVITPDPGFISARRESLVGMVITHAHEDHVGAVAYLWEELQCPVYCTSFTAVILRRKLAEAGLLSKVPLHVLPTGASHRLGCFDLRWIGITHSTPEAQCLLIETSAGRVLHTGDWKWDADPQVGPSYDEETFRSLAALKLDALVGDSTCATVEGRSPSEGDVVAGINQVVSGASGRVVATCFGSNIARMQTLARAASASGRYLALFGRSLVNNYQAALETGFWDRDLTFIDPTHIGYLPPEEVMIIATGSQGDARAALTRIAAGNHPDLELEAGDTVVFSSRDIPGNELAIERVRQALVSKDVKIVEQTEHGPLIHTSGHPGRDDLKDMYEWVAPRIAIPVHGEPHHLAAHASLAADCGVPQQLLGRNGDLFVLAPQPGVRPGAVAVGRRTIRQSGS</sequence>
<keyword evidence="9" id="KW-1185">Reference proteome</keyword>
<evidence type="ECO:0000313" key="8">
    <source>
        <dbReference type="EMBL" id="MCX2973387.1"/>
    </source>
</evidence>
<feature type="domain" description="Metallo-beta-lactamase" evidence="7">
    <location>
        <begin position="34"/>
        <end position="217"/>
    </location>
</feature>
<dbReference type="SUPFAM" id="SSF56281">
    <property type="entry name" value="Metallo-hydrolase/oxidoreductase"/>
    <property type="match status" value="1"/>
</dbReference>
<organism evidence="8 9">
    <name type="scientific">Candidatus Seongchinamella marina</name>
    <dbReference type="NCBI Taxonomy" id="2518990"/>
    <lineage>
        <taxon>Bacteria</taxon>
        <taxon>Pseudomonadati</taxon>
        <taxon>Pseudomonadota</taxon>
        <taxon>Gammaproteobacteria</taxon>
        <taxon>Cellvibrionales</taxon>
        <taxon>Halieaceae</taxon>
        <taxon>Seongchinamella</taxon>
    </lineage>
</organism>
<dbReference type="InterPro" id="IPR036866">
    <property type="entry name" value="RibonucZ/Hydroxyglut_hydro"/>
</dbReference>
<keyword evidence="6" id="KW-0694">RNA-binding</keyword>
<dbReference type="Pfam" id="PF00753">
    <property type="entry name" value="Lactamase_B"/>
    <property type="match status" value="1"/>
</dbReference>
<dbReference type="InterPro" id="IPR001279">
    <property type="entry name" value="Metallo-B-lactamas"/>
</dbReference>
<evidence type="ECO:0000256" key="6">
    <source>
        <dbReference type="ARBA" id="ARBA00022884"/>
    </source>
</evidence>
<dbReference type="PANTHER" id="PTHR43694:SF1">
    <property type="entry name" value="RIBONUCLEASE J"/>
    <property type="match status" value="1"/>
</dbReference>
<keyword evidence="3" id="KW-0378">Hydrolase</keyword>
<dbReference type="InterPro" id="IPR011108">
    <property type="entry name" value="RMMBL"/>
</dbReference>
<dbReference type="Pfam" id="PF07521">
    <property type="entry name" value="RMMBL"/>
    <property type="match status" value="1"/>
</dbReference>
<name>A0ABT3STS6_9GAMM</name>
<dbReference type="CDD" id="cd07714">
    <property type="entry name" value="RNaseJ_MBL-fold"/>
    <property type="match status" value="1"/>
</dbReference>
<dbReference type="InterPro" id="IPR055132">
    <property type="entry name" value="RNase_J_b_CASP"/>
</dbReference>
<keyword evidence="4" id="KW-0862">Zinc</keyword>
<dbReference type="SMART" id="SM00849">
    <property type="entry name" value="Lactamase_B"/>
    <property type="match status" value="1"/>
</dbReference>
<accession>A0ABT3STS6</accession>
<dbReference type="InterPro" id="IPR042173">
    <property type="entry name" value="RNase_J_2"/>
</dbReference>
<evidence type="ECO:0000256" key="4">
    <source>
        <dbReference type="ARBA" id="ARBA00022833"/>
    </source>
</evidence>
<evidence type="ECO:0000256" key="5">
    <source>
        <dbReference type="ARBA" id="ARBA00022839"/>
    </source>
</evidence>
<evidence type="ECO:0000256" key="3">
    <source>
        <dbReference type="ARBA" id="ARBA00022801"/>
    </source>
</evidence>
<dbReference type="PANTHER" id="PTHR43694">
    <property type="entry name" value="RIBONUCLEASE J"/>
    <property type="match status" value="1"/>
</dbReference>
<keyword evidence="1" id="KW-0540">Nuclease</keyword>
<proteinExistence type="predicted"/>
<evidence type="ECO:0000256" key="1">
    <source>
        <dbReference type="ARBA" id="ARBA00022722"/>
    </source>
</evidence>
<gene>
    <name evidence="8" type="ORF">EYC87_07280</name>
</gene>
<dbReference type="Gene3D" id="3.60.15.10">
    <property type="entry name" value="Ribonuclease Z/Hydroxyacylglutathione hydrolase-like"/>
    <property type="match status" value="1"/>
</dbReference>
<comment type="caution">
    <text evidence="8">The sequence shown here is derived from an EMBL/GenBank/DDBJ whole genome shotgun (WGS) entry which is preliminary data.</text>
</comment>
<dbReference type="EMBL" id="SHNP01000002">
    <property type="protein sequence ID" value="MCX2973387.1"/>
    <property type="molecule type" value="Genomic_DNA"/>
</dbReference>
<reference evidence="8" key="1">
    <citation type="submission" date="2019-02" db="EMBL/GenBank/DDBJ databases">
        <authorList>
            <person name="Li S.-H."/>
        </authorList>
    </citation>
    <scope>NUCLEOTIDE SEQUENCE</scope>
    <source>
        <strain evidence="8">IMCC8485</strain>
    </source>
</reference>
<keyword evidence="5" id="KW-0269">Exonuclease</keyword>
<protein>
    <submittedName>
        <fullName evidence="8">Ribonuclease J</fullName>
    </submittedName>
</protein>